<dbReference type="PROSITE" id="PS51886">
    <property type="entry name" value="TLDC"/>
    <property type="match status" value="1"/>
</dbReference>
<evidence type="ECO:0000259" key="1">
    <source>
        <dbReference type="PROSITE" id="PS51886"/>
    </source>
</evidence>
<organism evidence="2 3">
    <name type="scientific">Halteria grandinella</name>
    <dbReference type="NCBI Taxonomy" id="5974"/>
    <lineage>
        <taxon>Eukaryota</taxon>
        <taxon>Sar</taxon>
        <taxon>Alveolata</taxon>
        <taxon>Ciliophora</taxon>
        <taxon>Intramacronucleata</taxon>
        <taxon>Spirotrichea</taxon>
        <taxon>Stichotrichia</taxon>
        <taxon>Sporadotrichida</taxon>
        <taxon>Halteriidae</taxon>
        <taxon>Halteria</taxon>
    </lineage>
</organism>
<evidence type="ECO:0000313" key="2">
    <source>
        <dbReference type="EMBL" id="TNV76022.1"/>
    </source>
</evidence>
<accession>A0A8J8SYY6</accession>
<feature type="domain" description="TLDc" evidence="1">
    <location>
        <begin position="79"/>
        <end position="251"/>
    </location>
</feature>
<reference evidence="2" key="1">
    <citation type="submission" date="2019-06" db="EMBL/GenBank/DDBJ databases">
        <authorList>
            <person name="Zheng W."/>
        </authorList>
    </citation>
    <scope>NUCLEOTIDE SEQUENCE</scope>
    <source>
        <strain evidence="2">QDHG01</strain>
    </source>
</reference>
<dbReference type="EMBL" id="RRYP01014354">
    <property type="protein sequence ID" value="TNV76022.1"/>
    <property type="molecule type" value="Genomic_DNA"/>
</dbReference>
<gene>
    <name evidence="2" type="ORF">FGO68_gene15820</name>
</gene>
<protein>
    <recommendedName>
        <fullName evidence="1">TLDc domain-containing protein</fullName>
    </recommendedName>
</protein>
<proteinExistence type="predicted"/>
<dbReference type="Pfam" id="PF07534">
    <property type="entry name" value="TLD"/>
    <property type="match status" value="1"/>
</dbReference>
<sequence length="253" mass="29330">MEKALDQQDSQIFLYKLGRIKSKYLIIQIVCWSDYLENSAPKFLKSCKLFKSLFKEQLEWFLINGKSWEQLALPRKPDSLIKTQREIRLLQIGLKGKRFKLEKLFDIWTDGNSTSNFHDKCKDATHTLCLVQTDVRDQIIGGYTIQTWEHSYPGKYKGDDSAFVFSLTKYSIHRILPGKDKLATYHSPETFFVFGNDDDSDLYIGESMSSSKIGTSYMRPQGVQRDINYAKSYLAGESPFKFVALQAYKVMFI</sequence>
<comment type="caution">
    <text evidence="2">The sequence shown here is derived from an EMBL/GenBank/DDBJ whole genome shotgun (WGS) entry which is preliminary data.</text>
</comment>
<keyword evidence="3" id="KW-1185">Reference proteome</keyword>
<dbReference type="Proteomes" id="UP000785679">
    <property type="component" value="Unassembled WGS sequence"/>
</dbReference>
<evidence type="ECO:0000313" key="3">
    <source>
        <dbReference type="Proteomes" id="UP000785679"/>
    </source>
</evidence>
<name>A0A8J8SYY6_HALGN</name>
<dbReference type="InterPro" id="IPR006571">
    <property type="entry name" value="TLDc_dom"/>
</dbReference>
<dbReference type="AlphaFoldDB" id="A0A8J8SYY6"/>